<dbReference type="RefSeq" id="WP_319845415.1">
    <property type="nucleotide sequence ID" value="NZ_JAXAFJ010000010.1"/>
</dbReference>
<dbReference type="InterPro" id="IPR045540">
    <property type="entry name" value="YegS/DAGK_C"/>
</dbReference>
<proteinExistence type="predicted"/>
<sequence>MRAAVVLNSTAGADVGQSTTADQVLACLRAAGLDAELAGRPDNSLPEKFEAAVASRPDVVVVGGGDGSIACAAQRLKGQDIPLGIIPLGTMNLMAKDLGLPLELEGAVSVIAASNIRRIDVGVLNGHVFLCKAMVGLPANIAQLREHGRGKMNARGWLRLLRHLAVGLNRYPLLSMALLIDGQTKRVRTRAIAVSCNAYDEGFGRVLRRSHLDRGELVLYIPHGLTLWKLLRLGAGLATGTWQKQEGLESHPLKELEVLSPRKLLRAMLDGEVRLLETPLRFSVEAGALRVMAPLPIADTDTPAATEVR</sequence>
<organism evidence="2 3">
    <name type="scientific">Terrihabitans rhizophilus</name>
    <dbReference type="NCBI Taxonomy" id="3092662"/>
    <lineage>
        <taxon>Bacteria</taxon>
        <taxon>Pseudomonadati</taxon>
        <taxon>Pseudomonadota</taxon>
        <taxon>Alphaproteobacteria</taxon>
        <taxon>Hyphomicrobiales</taxon>
        <taxon>Terrihabitans</taxon>
    </lineage>
</organism>
<gene>
    <name evidence="2" type="ORF">SCD90_14530</name>
</gene>
<keyword evidence="3" id="KW-1185">Reference proteome</keyword>
<dbReference type="Gene3D" id="3.40.50.10330">
    <property type="entry name" value="Probable inorganic polyphosphate/atp-NAD kinase, domain 1"/>
    <property type="match status" value="1"/>
</dbReference>
<dbReference type="EMBL" id="JAXAFJ010000010">
    <property type="protein sequence ID" value="MDX6807286.1"/>
    <property type="molecule type" value="Genomic_DNA"/>
</dbReference>
<feature type="domain" description="DAGKc" evidence="1">
    <location>
        <begin position="1"/>
        <end position="127"/>
    </location>
</feature>
<reference evidence="2 3" key="1">
    <citation type="submission" date="2023-11" db="EMBL/GenBank/DDBJ databases">
        <authorList>
            <person name="Bao R."/>
        </authorList>
    </citation>
    <scope>NUCLEOTIDE SEQUENCE [LARGE SCALE GENOMIC DNA]</scope>
    <source>
        <strain evidence="2 3">PJ23</strain>
    </source>
</reference>
<dbReference type="Gene3D" id="2.60.200.40">
    <property type="match status" value="1"/>
</dbReference>
<evidence type="ECO:0000259" key="1">
    <source>
        <dbReference type="PROSITE" id="PS50146"/>
    </source>
</evidence>
<dbReference type="Pfam" id="PF19279">
    <property type="entry name" value="YegS_C"/>
    <property type="match status" value="1"/>
</dbReference>
<dbReference type="SMART" id="SM00046">
    <property type="entry name" value="DAGKc"/>
    <property type="match status" value="1"/>
</dbReference>
<protein>
    <submittedName>
        <fullName evidence="2">Diacylglycerol kinase family protein</fullName>
    </submittedName>
</protein>
<name>A0ABU4RWM0_9HYPH</name>
<evidence type="ECO:0000313" key="3">
    <source>
        <dbReference type="Proteomes" id="UP001274321"/>
    </source>
</evidence>
<dbReference type="SUPFAM" id="SSF111331">
    <property type="entry name" value="NAD kinase/diacylglycerol kinase-like"/>
    <property type="match status" value="1"/>
</dbReference>
<dbReference type="Pfam" id="PF00781">
    <property type="entry name" value="DAGK_cat"/>
    <property type="match status" value="1"/>
</dbReference>
<keyword evidence="2" id="KW-0418">Kinase</keyword>
<dbReference type="InterPro" id="IPR016064">
    <property type="entry name" value="NAD/diacylglycerol_kinase_sf"/>
</dbReference>
<dbReference type="Proteomes" id="UP001274321">
    <property type="component" value="Unassembled WGS sequence"/>
</dbReference>
<dbReference type="InterPro" id="IPR001206">
    <property type="entry name" value="Diacylglycerol_kinase_cat_dom"/>
</dbReference>
<evidence type="ECO:0000313" key="2">
    <source>
        <dbReference type="EMBL" id="MDX6807286.1"/>
    </source>
</evidence>
<dbReference type="PROSITE" id="PS50146">
    <property type="entry name" value="DAGK"/>
    <property type="match status" value="1"/>
</dbReference>
<comment type="caution">
    <text evidence="2">The sequence shown here is derived from an EMBL/GenBank/DDBJ whole genome shotgun (WGS) entry which is preliminary data.</text>
</comment>
<accession>A0ABU4RWM0</accession>
<dbReference type="GO" id="GO:0016301">
    <property type="term" value="F:kinase activity"/>
    <property type="evidence" value="ECO:0007669"/>
    <property type="project" value="UniProtKB-KW"/>
</dbReference>
<dbReference type="InterPro" id="IPR017438">
    <property type="entry name" value="ATP-NAD_kinase_N"/>
</dbReference>
<keyword evidence="2" id="KW-0808">Transferase</keyword>